<feature type="signal peptide" evidence="2">
    <location>
        <begin position="1"/>
        <end position="22"/>
    </location>
</feature>
<name>A0AAV1VQP6_LUPLU</name>
<keyword evidence="2" id="KW-0732">Signal</keyword>
<dbReference type="Proteomes" id="UP001497480">
    <property type="component" value="Unassembled WGS sequence"/>
</dbReference>
<protein>
    <submittedName>
        <fullName evidence="3">Uncharacterized protein</fullName>
    </submittedName>
</protein>
<evidence type="ECO:0000256" key="1">
    <source>
        <dbReference type="SAM" id="MobiDB-lite"/>
    </source>
</evidence>
<evidence type="ECO:0000313" key="3">
    <source>
        <dbReference type="EMBL" id="CAL0299201.1"/>
    </source>
</evidence>
<organism evidence="3 4">
    <name type="scientific">Lupinus luteus</name>
    <name type="common">European yellow lupine</name>
    <dbReference type="NCBI Taxonomy" id="3873"/>
    <lineage>
        <taxon>Eukaryota</taxon>
        <taxon>Viridiplantae</taxon>
        <taxon>Streptophyta</taxon>
        <taxon>Embryophyta</taxon>
        <taxon>Tracheophyta</taxon>
        <taxon>Spermatophyta</taxon>
        <taxon>Magnoliopsida</taxon>
        <taxon>eudicotyledons</taxon>
        <taxon>Gunneridae</taxon>
        <taxon>Pentapetalae</taxon>
        <taxon>rosids</taxon>
        <taxon>fabids</taxon>
        <taxon>Fabales</taxon>
        <taxon>Fabaceae</taxon>
        <taxon>Papilionoideae</taxon>
        <taxon>50 kb inversion clade</taxon>
        <taxon>genistoids sensu lato</taxon>
        <taxon>core genistoids</taxon>
        <taxon>Genisteae</taxon>
        <taxon>Lupinus</taxon>
    </lineage>
</organism>
<proteinExistence type="predicted"/>
<evidence type="ECO:0000256" key="2">
    <source>
        <dbReference type="SAM" id="SignalP"/>
    </source>
</evidence>
<dbReference type="PANTHER" id="PTHR33474:SF28">
    <property type="entry name" value="OS01G0815400 PROTEIN"/>
    <property type="match status" value="1"/>
</dbReference>
<feature type="region of interest" description="Disordered" evidence="1">
    <location>
        <begin position="73"/>
        <end position="95"/>
    </location>
</feature>
<comment type="caution">
    <text evidence="3">The sequence shown here is derived from an EMBL/GenBank/DDBJ whole genome shotgun (WGS) entry which is preliminary data.</text>
</comment>
<dbReference type="EMBL" id="CAXHTB010000001">
    <property type="protein sequence ID" value="CAL0299201.1"/>
    <property type="molecule type" value="Genomic_DNA"/>
</dbReference>
<feature type="chain" id="PRO_5043830539" evidence="2">
    <location>
        <begin position="23"/>
        <end position="95"/>
    </location>
</feature>
<evidence type="ECO:0000313" key="4">
    <source>
        <dbReference type="Proteomes" id="UP001497480"/>
    </source>
</evidence>
<dbReference type="AlphaFoldDB" id="A0AAV1VQP6"/>
<sequence length="95" mass="10521">MIHKHTLKLVIVLIMIFSLVLSYDAVPTTRSLLSNRNKSSIQATLVEEGVSEFGNGGEMFDVEEFMVKERMGLESGDYPGTGANNRHDPKPPGRD</sequence>
<dbReference type="PANTHER" id="PTHR33474">
    <property type="entry name" value="TRANSMEMBRANE PROTEIN"/>
    <property type="match status" value="1"/>
</dbReference>
<reference evidence="3 4" key="1">
    <citation type="submission" date="2024-03" db="EMBL/GenBank/DDBJ databases">
        <authorList>
            <person name="Martinez-Hernandez J."/>
        </authorList>
    </citation>
    <scope>NUCLEOTIDE SEQUENCE [LARGE SCALE GENOMIC DNA]</scope>
</reference>
<accession>A0AAV1VQP6</accession>
<feature type="compositionally biased region" description="Basic and acidic residues" evidence="1">
    <location>
        <begin position="85"/>
        <end position="95"/>
    </location>
</feature>
<keyword evidence="4" id="KW-1185">Reference proteome</keyword>
<gene>
    <name evidence="3" type="ORF">LLUT_LOCUS261</name>
</gene>